<feature type="transmembrane region" description="Helical" evidence="12">
    <location>
        <begin position="214"/>
        <end position="231"/>
    </location>
</feature>
<feature type="transmembrane region" description="Helical" evidence="12">
    <location>
        <begin position="825"/>
        <end position="844"/>
    </location>
</feature>
<dbReference type="InterPro" id="IPR003439">
    <property type="entry name" value="ABC_transporter-like_ATP-bd"/>
</dbReference>
<keyword evidence="3" id="KW-0813">Transport</keyword>
<keyword evidence="7" id="KW-0067">ATP-binding</keyword>
<comment type="caution">
    <text evidence="15">The sequence shown here is derived from an EMBL/GenBank/DDBJ whole genome shotgun (WGS) entry which is preliminary data.</text>
</comment>
<evidence type="ECO:0000256" key="6">
    <source>
        <dbReference type="ARBA" id="ARBA00022741"/>
    </source>
</evidence>
<organism evidence="15 16">
    <name type="scientific">Lasiosphaeria ovina</name>
    <dbReference type="NCBI Taxonomy" id="92902"/>
    <lineage>
        <taxon>Eukaryota</taxon>
        <taxon>Fungi</taxon>
        <taxon>Dikarya</taxon>
        <taxon>Ascomycota</taxon>
        <taxon>Pezizomycotina</taxon>
        <taxon>Sordariomycetes</taxon>
        <taxon>Sordariomycetidae</taxon>
        <taxon>Sordariales</taxon>
        <taxon>Lasiosphaeriaceae</taxon>
        <taxon>Lasiosphaeria</taxon>
    </lineage>
</organism>
<feature type="transmembrane region" description="Helical" evidence="12">
    <location>
        <begin position="706"/>
        <end position="729"/>
    </location>
</feature>
<dbReference type="InterPro" id="IPR027417">
    <property type="entry name" value="P-loop_NTPase"/>
</dbReference>
<evidence type="ECO:0000256" key="9">
    <source>
        <dbReference type="ARBA" id="ARBA00023136"/>
    </source>
</evidence>
<feature type="transmembrane region" description="Helical" evidence="12">
    <location>
        <begin position="749"/>
        <end position="775"/>
    </location>
</feature>
<dbReference type="InterPro" id="IPR017871">
    <property type="entry name" value="ABC_transporter-like_CS"/>
</dbReference>
<keyword evidence="15" id="KW-0378">Hydrolase</keyword>
<dbReference type="InterPro" id="IPR039421">
    <property type="entry name" value="Type_1_exporter"/>
</dbReference>
<evidence type="ECO:0000259" key="13">
    <source>
        <dbReference type="PROSITE" id="PS50893"/>
    </source>
</evidence>
<feature type="transmembrane region" description="Helical" evidence="12">
    <location>
        <begin position="112"/>
        <end position="136"/>
    </location>
</feature>
<dbReference type="Pfam" id="PF00005">
    <property type="entry name" value="ABC_tran"/>
    <property type="match status" value="2"/>
</dbReference>
<evidence type="ECO:0000256" key="2">
    <source>
        <dbReference type="ARBA" id="ARBA00007577"/>
    </source>
</evidence>
<dbReference type="PANTHER" id="PTHR43394">
    <property type="entry name" value="ATP-DEPENDENT PERMEASE MDL1, MITOCHONDRIAL"/>
    <property type="match status" value="1"/>
</dbReference>
<dbReference type="FunFam" id="3.40.50.300:FF:000240">
    <property type="entry name" value="ABC transporter B family member 20"/>
    <property type="match status" value="1"/>
</dbReference>
<dbReference type="InterPro" id="IPR003593">
    <property type="entry name" value="AAA+_ATPase"/>
</dbReference>
<dbReference type="Proteomes" id="UP001287356">
    <property type="component" value="Unassembled WGS sequence"/>
</dbReference>
<keyword evidence="10" id="KW-0325">Glycoprotein</keyword>
<reference evidence="15" key="1">
    <citation type="journal article" date="2023" name="Mol. Phylogenet. Evol.">
        <title>Genome-scale phylogeny and comparative genomics of the fungal order Sordariales.</title>
        <authorList>
            <person name="Hensen N."/>
            <person name="Bonometti L."/>
            <person name="Westerberg I."/>
            <person name="Brannstrom I.O."/>
            <person name="Guillou S."/>
            <person name="Cros-Aarteil S."/>
            <person name="Calhoun S."/>
            <person name="Haridas S."/>
            <person name="Kuo A."/>
            <person name="Mondo S."/>
            <person name="Pangilinan J."/>
            <person name="Riley R."/>
            <person name="LaButti K."/>
            <person name="Andreopoulos B."/>
            <person name="Lipzen A."/>
            <person name="Chen C."/>
            <person name="Yan M."/>
            <person name="Daum C."/>
            <person name="Ng V."/>
            <person name="Clum A."/>
            <person name="Steindorff A."/>
            <person name="Ohm R.A."/>
            <person name="Martin F."/>
            <person name="Silar P."/>
            <person name="Natvig D.O."/>
            <person name="Lalanne C."/>
            <person name="Gautier V."/>
            <person name="Ament-Velasquez S.L."/>
            <person name="Kruys A."/>
            <person name="Hutchinson M.I."/>
            <person name="Powell A.J."/>
            <person name="Barry K."/>
            <person name="Miller A.N."/>
            <person name="Grigoriev I.V."/>
            <person name="Debuchy R."/>
            <person name="Gladieux P."/>
            <person name="Hiltunen Thoren M."/>
            <person name="Johannesson H."/>
        </authorList>
    </citation>
    <scope>NUCLEOTIDE SEQUENCE</scope>
    <source>
        <strain evidence="15">CBS 958.72</strain>
    </source>
</reference>
<keyword evidence="16" id="KW-1185">Reference proteome</keyword>
<feature type="transmembrane region" description="Helical" evidence="12">
    <location>
        <begin position="61"/>
        <end position="92"/>
    </location>
</feature>
<dbReference type="EMBL" id="JAULSN010000002">
    <property type="protein sequence ID" value="KAK3380528.1"/>
    <property type="molecule type" value="Genomic_DNA"/>
</dbReference>
<comment type="similarity">
    <text evidence="2">Belongs to the ABC transporter superfamily. ABCB family. Multidrug resistance exporter (TC 3.A.1.201) subfamily.</text>
</comment>
<dbReference type="Pfam" id="PF00664">
    <property type="entry name" value="ABC_membrane"/>
    <property type="match status" value="2"/>
</dbReference>
<feature type="domain" description="ABC transmembrane type-1" evidence="14">
    <location>
        <begin position="708"/>
        <end position="993"/>
    </location>
</feature>
<feature type="transmembrane region" description="Helical" evidence="12">
    <location>
        <begin position="188"/>
        <end position="208"/>
    </location>
</feature>
<evidence type="ECO:0000313" key="15">
    <source>
        <dbReference type="EMBL" id="KAK3380528.1"/>
    </source>
</evidence>
<dbReference type="PROSITE" id="PS50929">
    <property type="entry name" value="ABC_TM1F"/>
    <property type="match status" value="2"/>
</dbReference>
<feature type="domain" description="ABC transporter" evidence="13">
    <location>
        <begin position="390"/>
        <end position="635"/>
    </location>
</feature>
<feature type="transmembrane region" description="Helical" evidence="12">
    <location>
        <begin position="850"/>
        <end position="869"/>
    </location>
</feature>
<keyword evidence="8 12" id="KW-1133">Transmembrane helix</keyword>
<name>A0AAE0TUW6_9PEZI</name>
<comment type="subcellular location">
    <subcellularLocation>
        <location evidence="1">Membrane</location>
        <topology evidence="1">Multi-pass membrane protein</topology>
    </subcellularLocation>
</comment>
<evidence type="ECO:0000256" key="4">
    <source>
        <dbReference type="ARBA" id="ARBA00022692"/>
    </source>
</evidence>
<feature type="domain" description="ABC transmembrane type-1" evidence="14">
    <location>
        <begin position="65"/>
        <end position="355"/>
    </location>
</feature>
<dbReference type="SUPFAM" id="SSF52540">
    <property type="entry name" value="P-loop containing nucleoside triphosphate hydrolases"/>
    <property type="match status" value="2"/>
</dbReference>
<dbReference type="Gene3D" id="1.20.1560.10">
    <property type="entry name" value="ABC transporter type 1, transmembrane domain"/>
    <property type="match status" value="1"/>
</dbReference>
<dbReference type="CDD" id="cd18577">
    <property type="entry name" value="ABC_6TM_Pgp_ABCB1_D1_like"/>
    <property type="match status" value="1"/>
</dbReference>
<evidence type="ECO:0000256" key="1">
    <source>
        <dbReference type="ARBA" id="ARBA00004141"/>
    </source>
</evidence>
<feature type="transmembrane region" description="Helical" evidence="12">
    <location>
        <begin position="292"/>
        <end position="315"/>
    </location>
</feature>
<evidence type="ECO:0000259" key="14">
    <source>
        <dbReference type="PROSITE" id="PS50929"/>
    </source>
</evidence>
<protein>
    <submittedName>
        <fullName evidence="15">P-loop containing nucleoside triphosphate hydrolase protein</fullName>
    </submittedName>
</protein>
<evidence type="ECO:0000256" key="12">
    <source>
        <dbReference type="SAM" id="Phobius"/>
    </source>
</evidence>
<evidence type="ECO:0000256" key="5">
    <source>
        <dbReference type="ARBA" id="ARBA00022737"/>
    </source>
</evidence>
<sequence>MAYDNEKNEVAVPVPLDSDHDSPNPLGLADAELAVLDAQVDIPKTDLGYKAVFRFATPVDIVVMLLSSVCAIAAGTTLPLMTVVFGSLTGQFTSFTPSLEALQSFLDSINHMLLYFVYIGVTSIVTTSLTVMGFTWTGERITKRLRAAYLDAILRQNIAFFDSVGAGEVGTRIADDTKLVQDGISQKVGLTIVGISSFAAAEIIAFIISWRLALVMLSVPVAIAVWMGGLARKINKAQLGAMDAYGSSATFAEEAISSARDVMAYNTRHRFSAKYDASLDPAMALDFRAKSILGAFIGGLMWAMLAAFALCSWAGARFMDAGYATVSQIVTVLLASVTASITLGSVAPNLNAFGAAAGSANRLFSVLERKSPIPLDSAGREPEGLVEGHVEFRNVTLVYPSRRGQFVLENFNLDIPAGKTTAIVGPSGSGKSSIFGLLERLYSPLRGQITIDGHDIVELSLPWLRSQIRIVAQESFIFNATVFENIAFGLAGTRQEYADHDTKLDLVKEAARIANAHAFIMDLPQGYDTVLGEGGNLLSGGQRQRIGIARAVVSNPTVLLLDEATAALDSESESAIQKALLAATEGRTTITVAHRLSTIRHADTIVVLEHGKIAELGTHEGLLEKGGTYASLVSAQKLDAGVARPSAGASSAVLDGDEKETGDEVSAKTDIKAPSAPKSVKKETTTTSRFALFWFIWNLNRQEQNYMILGIVASFFCGLAYPISAILFGNTVLGLRDPSQTLGGLSIGFWTGMQLLLSCLVLVAYVVQGVPFAYASSRLVARARRVAFAAILRQDMAFFAQNDSGTLTAFLSVQANRLNGLSGSILGSVAAALFAVFGGLVVAVSFGWKLGLIAASLMPLTIVTGYLRYRLLAEFEKKILGDTKATSIVLEAVRGIRTVVAFGLQPDVSARYKAQLDKELHSGASWDISMAVFYGLSQSVVILNSALLFWYGGTHLIATGEYSVREFLICYVATIYSAQSAGSIFSHAPDVAGAQEAATRLKALMETVPAIDAASDTGDSAEDIAGNIELSNVDFAYPSQTHLALRHVSLQAHFGQFVAFVGASGSGKSSILNLLERFYDPRAGEVLADGKPLPAYNLQQYRKQIAVVAQEASLYSGTVRENILSDVDADDAAIEHACRQANIWDFIQSLPDGLSTHVGPRGGQVSGGQKQRLAIAKALLRNPKILLLDEATSALDSKAEAAVQTALDAATQGRTTIAVAHRLSSIAGADCVYVFEAGAVVEHGSPQELLARRGRYWEFVQLQNLGK</sequence>
<feature type="region of interest" description="Disordered" evidence="11">
    <location>
        <begin position="1"/>
        <end position="22"/>
    </location>
</feature>
<dbReference type="GO" id="GO:0090374">
    <property type="term" value="P:oligopeptide export from mitochondrion"/>
    <property type="evidence" value="ECO:0007669"/>
    <property type="project" value="TreeGrafter"/>
</dbReference>
<evidence type="ECO:0000256" key="7">
    <source>
        <dbReference type="ARBA" id="ARBA00022840"/>
    </source>
</evidence>
<evidence type="ECO:0000256" key="11">
    <source>
        <dbReference type="SAM" id="MobiDB-lite"/>
    </source>
</evidence>
<evidence type="ECO:0000256" key="8">
    <source>
        <dbReference type="ARBA" id="ARBA00022989"/>
    </source>
</evidence>
<gene>
    <name evidence="15" type="ORF">B0T24DRAFT_571415</name>
</gene>
<feature type="transmembrane region" description="Helical" evidence="12">
    <location>
        <begin position="321"/>
        <end position="343"/>
    </location>
</feature>
<feature type="domain" description="ABC transporter" evidence="13">
    <location>
        <begin position="1028"/>
        <end position="1262"/>
    </location>
</feature>
<dbReference type="GO" id="GO:0005743">
    <property type="term" value="C:mitochondrial inner membrane"/>
    <property type="evidence" value="ECO:0007669"/>
    <property type="project" value="TreeGrafter"/>
</dbReference>
<dbReference type="PANTHER" id="PTHR43394:SF11">
    <property type="entry name" value="ATP-BINDING CASSETTE TRANSPORTER"/>
    <property type="match status" value="1"/>
</dbReference>
<reference evidence="15" key="2">
    <citation type="submission" date="2023-06" db="EMBL/GenBank/DDBJ databases">
        <authorList>
            <consortium name="Lawrence Berkeley National Laboratory"/>
            <person name="Haridas S."/>
            <person name="Hensen N."/>
            <person name="Bonometti L."/>
            <person name="Westerberg I."/>
            <person name="Brannstrom I.O."/>
            <person name="Guillou S."/>
            <person name="Cros-Aarteil S."/>
            <person name="Calhoun S."/>
            <person name="Kuo A."/>
            <person name="Mondo S."/>
            <person name="Pangilinan J."/>
            <person name="Riley R."/>
            <person name="Labutti K."/>
            <person name="Andreopoulos B."/>
            <person name="Lipzen A."/>
            <person name="Chen C."/>
            <person name="Yanf M."/>
            <person name="Daum C."/>
            <person name="Ng V."/>
            <person name="Clum A."/>
            <person name="Steindorff A."/>
            <person name="Ohm R."/>
            <person name="Martin F."/>
            <person name="Silar P."/>
            <person name="Natvig D."/>
            <person name="Lalanne C."/>
            <person name="Gautier V."/>
            <person name="Ament-Velasquez S.L."/>
            <person name="Kruys A."/>
            <person name="Hutchinson M.I."/>
            <person name="Powell A.J."/>
            <person name="Barry K."/>
            <person name="Miller A.N."/>
            <person name="Grigoriev I.V."/>
            <person name="Debuchy R."/>
            <person name="Gladieux P."/>
            <person name="Thoren M.H."/>
            <person name="Johannesson H."/>
        </authorList>
    </citation>
    <scope>NUCLEOTIDE SEQUENCE</scope>
    <source>
        <strain evidence="15">CBS 958.72</strain>
    </source>
</reference>
<keyword evidence="4 12" id="KW-0812">Transmembrane</keyword>
<proteinExistence type="inferred from homology"/>
<dbReference type="GO" id="GO:0015421">
    <property type="term" value="F:ABC-type oligopeptide transporter activity"/>
    <property type="evidence" value="ECO:0007669"/>
    <property type="project" value="TreeGrafter"/>
</dbReference>
<dbReference type="SUPFAM" id="SSF90123">
    <property type="entry name" value="ABC transporter transmembrane region"/>
    <property type="match status" value="2"/>
</dbReference>
<dbReference type="Gene3D" id="3.40.50.300">
    <property type="entry name" value="P-loop containing nucleotide triphosphate hydrolases"/>
    <property type="match status" value="2"/>
</dbReference>
<feature type="transmembrane region" description="Helical" evidence="12">
    <location>
        <begin position="931"/>
        <end position="951"/>
    </location>
</feature>
<dbReference type="PROSITE" id="PS00211">
    <property type="entry name" value="ABC_TRANSPORTER_1"/>
    <property type="match status" value="2"/>
</dbReference>
<dbReference type="GO" id="GO:0005524">
    <property type="term" value="F:ATP binding"/>
    <property type="evidence" value="ECO:0007669"/>
    <property type="project" value="UniProtKB-KW"/>
</dbReference>
<dbReference type="GO" id="GO:0016887">
    <property type="term" value="F:ATP hydrolysis activity"/>
    <property type="evidence" value="ECO:0007669"/>
    <property type="project" value="InterPro"/>
</dbReference>
<dbReference type="AlphaFoldDB" id="A0AAE0TUW6"/>
<evidence type="ECO:0000313" key="16">
    <source>
        <dbReference type="Proteomes" id="UP001287356"/>
    </source>
</evidence>
<dbReference type="PROSITE" id="PS50893">
    <property type="entry name" value="ABC_TRANSPORTER_2"/>
    <property type="match status" value="2"/>
</dbReference>
<keyword evidence="6" id="KW-0547">Nucleotide-binding</keyword>
<keyword evidence="5" id="KW-0677">Repeat</keyword>
<dbReference type="FunFam" id="3.40.50.300:FF:000913">
    <property type="entry name" value="ABC multidrug transporter SitT"/>
    <property type="match status" value="1"/>
</dbReference>
<dbReference type="InterPro" id="IPR011527">
    <property type="entry name" value="ABC1_TM_dom"/>
</dbReference>
<dbReference type="CDD" id="cd03249">
    <property type="entry name" value="ABC_MTABC3_MDL1_MDL2"/>
    <property type="match status" value="1"/>
</dbReference>
<accession>A0AAE0TUW6</accession>
<dbReference type="InterPro" id="IPR036640">
    <property type="entry name" value="ABC1_TM_sf"/>
</dbReference>
<evidence type="ECO:0000256" key="10">
    <source>
        <dbReference type="ARBA" id="ARBA00023180"/>
    </source>
</evidence>
<feature type="region of interest" description="Disordered" evidence="11">
    <location>
        <begin position="648"/>
        <end position="680"/>
    </location>
</feature>
<keyword evidence="9 12" id="KW-0472">Membrane</keyword>
<evidence type="ECO:0000256" key="3">
    <source>
        <dbReference type="ARBA" id="ARBA00022448"/>
    </source>
</evidence>
<dbReference type="SMART" id="SM00382">
    <property type="entry name" value="AAA"/>
    <property type="match status" value="2"/>
</dbReference>
<dbReference type="CDD" id="cd18578">
    <property type="entry name" value="ABC_6TM_Pgp_ABCB1_D2_like"/>
    <property type="match status" value="1"/>
</dbReference>